<gene>
    <name evidence="2" type="ORF">Gaeavirus3_10</name>
</gene>
<protein>
    <submittedName>
        <fullName evidence="2">Uncharacterized protein</fullName>
    </submittedName>
</protein>
<keyword evidence="1" id="KW-0472">Membrane</keyword>
<feature type="transmembrane region" description="Helical" evidence="1">
    <location>
        <begin position="186"/>
        <end position="203"/>
    </location>
</feature>
<evidence type="ECO:0000256" key="1">
    <source>
        <dbReference type="SAM" id="Phobius"/>
    </source>
</evidence>
<feature type="transmembrane region" description="Helical" evidence="1">
    <location>
        <begin position="33"/>
        <end position="54"/>
    </location>
</feature>
<keyword evidence="1" id="KW-0812">Transmembrane</keyword>
<proteinExistence type="predicted"/>
<keyword evidence="1" id="KW-1133">Transmembrane helix</keyword>
<name>A0A3G4ZYG2_9VIRU</name>
<evidence type="ECO:0000313" key="2">
    <source>
        <dbReference type="EMBL" id="AYV79956.1"/>
    </source>
</evidence>
<sequence>MDNIHKLKDNSISYIKNLYNIIQNNNTFDIIKLYATIIFYKVMPFIISMSLLGYDNSYINYIRYLITGYLAFNLLITDSILRQSIKIRMNISPPENHKCNKCSSDIVWNLQDIISSLLFMFIGQFAFKYNIYLDIYWRSYIHTLPIYKKNNLCIPKTMQFQYIGIPFGIANYLIEFILSLIFPFEYLIIIMFFITFVIDTLIYNSNLKNYHDNNFTSIFIIITWKISQFITLGYIELKKRSYVHKNKDIITELINTLQHLRSNSYYRIFLWKEFSSLENLISFGKTSVFYREHILSFYESLLSAMYYLEHNTTIKIARKTKLLHITTMLKPFMSSQNKFYIRLFESRKIIEPFLKQILHDLEDSIKNTKSEPIYEDLYNCKKKIEIDTTKIIDSYY</sequence>
<feature type="transmembrane region" description="Helical" evidence="1">
    <location>
        <begin position="215"/>
        <end position="235"/>
    </location>
</feature>
<organism evidence="2">
    <name type="scientific">Gaeavirus sp</name>
    <dbReference type="NCBI Taxonomy" id="2487767"/>
    <lineage>
        <taxon>Viruses</taxon>
        <taxon>Varidnaviria</taxon>
        <taxon>Bamfordvirae</taxon>
        <taxon>Nucleocytoviricota</taxon>
        <taxon>Megaviricetes</taxon>
        <taxon>Imitervirales</taxon>
        <taxon>Mimiviridae</taxon>
        <taxon>Klosneuvirinae</taxon>
    </lineage>
</organism>
<feature type="transmembrane region" description="Helical" evidence="1">
    <location>
        <begin position="60"/>
        <end position="81"/>
    </location>
</feature>
<accession>A0A3G4ZYG2</accession>
<reference evidence="2" key="1">
    <citation type="submission" date="2018-10" db="EMBL/GenBank/DDBJ databases">
        <title>Hidden diversity of soil giant viruses.</title>
        <authorList>
            <person name="Schulz F."/>
            <person name="Alteio L."/>
            <person name="Goudeau D."/>
            <person name="Ryan E.M."/>
            <person name="Malmstrom R.R."/>
            <person name="Blanchard J."/>
            <person name="Woyke T."/>
        </authorList>
    </citation>
    <scope>NUCLEOTIDE SEQUENCE</scope>
    <source>
        <strain evidence="2">GAV1</strain>
    </source>
</reference>
<dbReference type="EMBL" id="MK072201">
    <property type="protein sequence ID" value="AYV79956.1"/>
    <property type="molecule type" value="Genomic_DNA"/>
</dbReference>